<evidence type="ECO:0000313" key="2">
    <source>
        <dbReference type="Proteomes" id="UP000479710"/>
    </source>
</evidence>
<organism evidence="1 2">
    <name type="scientific">Oryza meyeriana var. granulata</name>
    <dbReference type="NCBI Taxonomy" id="110450"/>
    <lineage>
        <taxon>Eukaryota</taxon>
        <taxon>Viridiplantae</taxon>
        <taxon>Streptophyta</taxon>
        <taxon>Embryophyta</taxon>
        <taxon>Tracheophyta</taxon>
        <taxon>Spermatophyta</taxon>
        <taxon>Magnoliopsida</taxon>
        <taxon>Liliopsida</taxon>
        <taxon>Poales</taxon>
        <taxon>Poaceae</taxon>
        <taxon>BOP clade</taxon>
        <taxon>Oryzoideae</taxon>
        <taxon>Oryzeae</taxon>
        <taxon>Oryzinae</taxon>
        <taxon>Oryza</taxon>
        <taxon>Oryza meyeriana</taxon>
    </lineage>
</organism>
<name>A0A6G1BPA7_9ORYZ</name>
<proteinExistence type="predicted"/>
<dbReference type="EMBL" id="SPHZ02000012">
    <property type="protein sequence ID" value="KAF0889662.1"/>
    <property type="molecule type" value="Genomic_DNA"/>
</dbReference>
<comment type="caution">
    <text evidence="1">The sequence shown here is derived from an EMBL/GenBank/DDBJ whole genome shotgun (WGS) entry which is preliminary data.</text>
</comment>
<gene>
    <name evidence="1" type="ORF">E2562_030143</name>
</gene>
<keyword evidence="2" id="KW-1185">Reference proteome</keyword>
<dbReference type="Proteomes" id="UP000479710">
    <property type="component" value="Unassembled WGS sequence"/>
</dbReference>
<accession>A0A6G1BPA7</accession>
<protein>
    <submittedName>
        <fullName evidence="1">Uncharacterized protein</fullName>
    </submittedName>
</protein>
<reference evidence="1 2" key="1">
    <citation type="submission" date="2019-11" db="EMBL/GenBank/DDBJ databases">
        <title>Whole genome sequence of Oryza granulata.</title>
        <authorList>
            <person name="Li W."/>
        </authorList>
    </citation>
    <scope>NUCLEOTIDE SEQUENCE [LARGE SCALE GENOMIC DNA]</scope>
    <source>
        <strain evidence="2">cv. Menghai</strain>
        <tissue evidence="1">Leaf</tissue>
    </source>
</reference>
<sequence length="65" mass="7250">MSLSGLIPSARINPNISTACDSTPPRTHPDIIAFHATTQHYTPLVLSWMLLMLATHMEWHGRKAL</sequence>
<evidence type="ECO:0000313" key="1">
    <source>
        <dbReference type="EMBL" id="KAF0889662.1"/>
    </source>
</evidence>
<dbReference type="AlphaFoldDB" id="A0A6G1BPA7"/>